<evidence type="ECO:0000259" key="1">
    <source>
        <dbReference type="PROSITE" id="PS51186"/>
    </source>
</evidence>
<gene>
    <name evidence="2" type="ORF">N869_07165</name>
</gene>
<keyword evidence="2" id="KW-0808">Transferase</keyword>
<comment type="caution">
    <text evidence="2">The sequence shown here is derived from an EMBL/GenBank/DDBJ whole genome shotgun (WGS) entry which is preliminary data.</text>
</comment>
<feature type="domain" description="N-acetyltransferase" evidence="1">
    <location>
        <begin position="26"/>
        <end position="190"/>
    </location>
</feature>
<reference evidence="2 3" key="1">
    <citation type="submission" date="2013-08" db="EMBL/GenBank/DDBJ databases">
        <title>Genome sequencing of Cellulomonas bogoriensis 69B4.</title>
        <authorList>
            <person name="Chen F."/>
            <person name="Li Y."/>
            <person name="Wang G."/>
        </authorList>
    </citation>
    <scope>NUCLEOTIDE SEQUENCE [LARGE SCALE GENOMIC DNA]</scope>
    <source>
        <strain evidence="2 3">69B4</strain>
    </source>
</reference>
<dbReference type="Gene3D" id="3.40.630.30">
    <property type="match status" value="1"/>
</dbReference>
<dbReference type="SUPFAM" id="SSF55729">
    <property type="entry name" value="Acyl-CoA N-acyltransferases (Nat)"/>
    <property type="match status" value="2"/>
</dbReference>
<evidence type="ECO:0000313" key="2">
    <source>
        <dbReference type="EMBL" id="KGM10540.1"/>
    </source>
</evidence>
<accession>A0A0A0BRF6</accession>
<sequence length="367" mass="39796">MAWNVVTAPVPSTAEGPWSWHLHGAARVSNDADAHLWGHADLHYPPIFFASHLGAREYVERTLLVAVPDGVTDPTAEDVVGYGWVELPLADNTHLGYGSVVVHPSHRRHGAGTALADQVEKVIADAGRGTVIVWSDHAGEPPAGAPALHPPTGSGRIGPQEPGALFVAGRGYTLEQAERYSMLRLPLDAETVSRLREEAATAAGDDYRTVTWTGPAPDRWVDQVAVLRTRMSTDVPSAALDVEEEPWDAARVRNAEAESAATGLDLLTVAVEHVPSGALAGYTYVQYPTRPDVFVLQGDTLVLSEHRGRRLGMLLKATLVERLRDERPGAARVHTWNAEENSHMLDINVALGFRPMGVIGMWQRRTT</sequence>
<dbReference type="OrthoDB" id="4119890at2"/>
<dbReference type="InterPro" id="IPR016181">
    <property type="entry name" value="Acyl_CoA_acyltransferase"/>
</dbReference>
<dbReference type="GO" id="GO:0016747">
    <property type="term" value="F:acyltransferase activity, transferring groups other than amino-acyl groups"/>
    <property type="evidence" value="ECO:0007669"/>
    <property type="project" value="InterPro"/>
</dbReference>
<dbReference type="EMBL" id="AXCZ01000140">
    <property type="protein sequence ID" value="KGM10540.1"/>
    <property type="molecule type" value="Genomic_DNA"/>
</dbReference>
<protein>
    <submittedName>
        <fullName evidence="2">GCN5 family acetyltransferase</fullName>
    </submittedName>
</protein>
<dbReference type="InterPro" id="IPR000182">
    <property type="entry name" value="GNAT_dom"/>
</dbReference>
<organism evidence="2 3">
    <name type="scientific">Cellulomonas bogoriensis 69B4 = DSM 16987</name>
    <dbReference type="NCBI Taxonomy" id="1386082"/>
    <lineage>
        <taxon>Bacteria</taxon>
        <taxon>Bacillati</taxon>
        <taxon>Actinomycetota</taxon>
        <taxon>Actinomycetes</taxon>
        <taxon>Micrococcales</taxon>
        <taxon>Cellulomonadaceae</taxon>
        <taxon>Cellulomonas</taxon>
    </lineage>
</organism>
<name>A0A0A0BRF6_9CELL</name>
<evidence type="ECO:0000313" key="3">
    <source>
        <dbReference type="Proteomes" id="UP000054314"/>
    </source>
</evidence>
<dbReference type="AlphaFoldDB" id="A0A0A0BRF6"/>
<dbReference type="RefSeq" id="WP_035061762.1">
    <property type="nucleotide sequence ID" value="NZ_AXCZ01000140.1"/>
</dbReference>
<dbReference type="Proteomes" id="UP000054314">
    <property type="component" value="Unassembled WGS sequence"/>
</dbReference>
<dbReference type="PROSITE" id="PS51186">
    <property type="entry name" value="GNAT"/>
    <property type="match status" value="1"/>
</dbReference>
<proteinExistence type="predicted"/>
<keyword evidence="3" id="KW-1185">Reference proteome</keyword>
<dbReference type="Pfam" id="PF00583">
    <property type="entry name" value="Acetyltransf_1"/>
    <property type="match status" value="1"/>
</dbReference>
<dbReference type="CDD" id="cd04301">
    <property type="entry name" value="NAT_SF"/>
    <property type="match status" value="1"/>
</dbReference>